<sequence length="221" mass="24542">MDGIHDLGGMHGFGPVPIETGDYVFKAQWQRRAFALAELLGGPVPYSADQHRQEIERMPAADYLKLDYFEKWIVGAEALLLQAGLVSEEELRTGRKLFDVDVARHPKVDAENLVAIMRSGAQLNFPDDARRPRFTVGQTVRVTKDSPSGHTRAPRYLRGRTGQVVAGHGVFQFADAVAAGRGPEPQHCYTVAFTARELWGRDAEAADMIHADLWESYLEPA</sequence>
<protein>
    <submittedName>
        <fullName evidence="1">Nitrile hydratase subunit beta</fullName>
        <ecNumber evidence="1">4.2.1.84</ecNumber>
    </submittedName>
</protein>
<evidence type="ECO:0000313" key="1">
    <source>
        <dbReference type="EMBL" id="MBK1870589.1"/>
    </source>
</evidence>
<gene>
    <name evidence="1" type="primary">nthB</name>
    <name evidence="1" type="ORF">JHL16_29765</name>
</gene>
<dbReference type="EC" id="4.2.1.84" evidence="1"/>
<reference evidence="1" key="1">
    <citation type="submission" date="2021-01" db="EMBL/GenBank/DDBJ databases">
        <authorList>
            <person name="Sun Q."/>
        </authorList>
    </citation>
    <scope>NUCLEOTIDE SEQUENCE</scope>
    <source>
        <strain evidence="1">YIM B02566</strain>
    </source>
</reference>
<evidence type="ECO:0000313" key="2">
    <source>
        <dbReference type="Proteomes" id="UP000616151"/>
    </source>
</evidence>
<proteinExistence type="predicted"/>
<comment type="caution">
    <text evidence="1">The sequence shown here is derived from an EMBL/GenBank/DDBJ whole genome shotgun (WGS) entry which is preliminary data.</text>
</comment>
<accession>A0ACC5RDB1</accession>
<name>A0ACC5RDB1_9HYPH</name>
<keyword evidence="2" id="KW-1185">Reference proteome</keyword>
<dbReference type="Proteomes" id="UP000616151">
    <property type="component" value="Unassembled WGS sequence"/>
</dbReference>
<dbReference type="EMBL" id="JAENHL010000008">
    <property type="protein sequence ID" value="MBK1870589.1"/>
    <property type="molecule type" value="Genomic_DNA"/>
</dbReference>
<keyword evidence="1" id="KW-0456">Lyase</keyword>
<organism evidence="1 2">
    <name type="scientific">Taklimakanibacter albus</name>
    <dbReference type="NCBI Taxonomy" id="2800327"/>
    <lineage>
        <taxon>Bacteria</taxon>
        <taxon>Pseudomonadati</taxon>
        <taxon>Pseudomonadota</taxon>
        <taxon>Alphaproteobacteria</taxon>
        <taxon>Hyphomicrobiales</taxon>
        <taxon>Aestuariivirgaceae</taxon>
        <taxon>Taklimakanibacter</taxon>
    </lineage>
</organism>